<dbReference type="Pfam" id="PF00001">
    <property type="entry name" value="7tm_1"/>
    <property type="match status" value="1"/>
</dbReference>
<dbReference type="InterPro" id="IPR017452">
    <property type="entry name" value="GPCR_Rhodpsn_7TM"/>
</dbReference>
<keyword evidence="4 9" id="KW-1133">Transmembrane helix</keyword>
<evidence type="ECO:0000256" key="3">
    <source>
        <dbReference type="ARBA" id="ARBA00022692"/>
    </source>
</evidence>
<reference evidence="12" key="1">
    <citation type="submission" date="2022-10" db="EMBL/GenBank/DDBJ databases">
        <title>Genome assembly of Pristionchus species.</title>
        <authorList>
            <person name="Yoshida K."/>
            <person name="Sommer R.J."/>
        </authorList>
    </citation>
    <scope>NUCLEOTIDE SEQUENCE [LARGE SCALE GENOMIC DNA]</scope>
    <source>
        <strain evidence="12">RS5460</strain>
    </source>
</reference>
<comment type="subcellular location">
    <subcellularLocation>
        <location evidence="1">Cell membrane</location>
        <topology evidence="1">Multi-pass membrane protein</topology>
    </subcellularLocation>
</comment>
<protein>
    <recommendedName>
        <fullName evidence="10">G-protein coupled receptors family 1 profile domain-containing protein</fullName>
    </recommendedName>
</protein>
<feature type="non-terminal residue" evidence="11">
    <location>
        <position position="1"/>
    </location>
</feature>
<evidence type="ECO:0000256" key="2">
    <source>
        <dbReference type="ARBA" id="ARBA00022475"/>
    </source>
</evidence>
<dbReference type="PRINTS" id="PR00237">
    <property type="entry name" value="GPCRRHODOPSN"/>
</dbReference>
<evidence type="ECO:0000313" key="11">
    <source>
        <dbReference type="EMBL" id="GMR52925.1"/>
    </source>
</evidence>
<dbReference type="GO" id="GO:0004930">
    <property type="term" value="F:G protein-coupled receptor activity"/>
    <property type="evidence" value="ECO:0007669"/>
    <property type="project" value="UniProtKB-KW"/>
</dbReference>
<accession>A0AAN5CYR6</accession>
<keyword evidence="7" id="KW-0675">Receptor</keyword>
<dbReference type="CDD" id="cd00637">
    <property type="entry name" value="7tm_classA_rhodopsin-like"/>
    <property type="match status" value="1"/>
</dbReference>
<dbReference type="PANTHER" id="PTHR24228:SF74">
    <property type="entry name" value="G-PROTEIN COUPLED RECEPTORS FAMILY 1 PROFILE DOMAIN-CONTAINING PROTEIN"/>
    <property type="match status" value="1"/>
</dbReference>
<dbReference type="InterPro" id="IPR000276">
    <property type="entry name" value="GPCR_Rhodpsn"/>
</dbReference>
<evidence type="ECO:0000256" key="9">
    <source>
        <dbReference type="SAM" id="Phobius"/>
    </source>
</evidence>
<feature type="transmembrane region" description="Helical" evidence="9">
    <location>
        <begin position="159"/>
        <end position="184"/>
    </location>
</feature>
<evidence type="ECO:0000256" key="1">
    <source>
        <dbReference type="ARBA" id="ARBA00004651"/>
    </source>
</evidence>
<organism evidence="11 12">
    <name type="scientific">Pristionchus mayeri</name>
    <dbReference type="NCBI Taxonomy" id="1317129"/>
    <lineage>
        <taxon>Eukaryota</taxon>
        <taxon>Metazoa</taxon>
        <taxon>Ecdysozoa</taxon>
        <taxon>Nematoda</taxon>
        <taxon>Chromadorea</taxon>
        <taxon>Rhabditida</taxon>
        <taxon>Rhabditina</taxon>
        <taxon>Diplogasteromorpha</taxon>
        <taxon>Diplogasteroidea</taxon>
        <taxon>Neodiplogasteridae</taxon>
        <taxon>Pristionchus</taxon>
    </lineage>
</organism>
<keyword evidence="12" id="KW-1185">Reference proteome</keyword>
<dbReference type="PANTHER" id="PTHR24228">
    <property type="entry name" value="B2 BRADYKININ RECEPTOR/ANGIOTENSIN II RECEPTOR"/>
    <property type="match status" value="1"/>
</dbReference>
<evidence type="ECO:0000256" key="6">
    <source>
        <dbReference type="ARBA" id="ARBA00023136"/>
    </source>
</evidence>
<dbReference type="EMBL" id="BTRK01000005">
    <property type="protein sequence ID" value="GMR52925.1"/>
    <property type="molecule type" value="Genomic_DNA"/>
</dbReference>
<dbReference type="Proteomes" id="UP001328107">
    <property type="component" value="Unassembled WGS sequence"/>
</dbReference>
<dbReference type="PROSITE" id="PS50262">
    <property type="entry name" value="G_PROTEIN_RECEP_F1_2"/>
    <property type="match status" value="1"/>
</dbReference>
<comment type="caution">
    <text evidence="11">The sequence shown here is derived from an EMBL/GenBank/DDBJ whole genome shotgun (WGS) entry which is preliminary data.</text>
</comment>
<feature type="transmembrane region" description="Helical" evidence="9">
    <location>
        <begin position="196"/>
        <end position="216"/>
    </location>
</feature>
<evidence type="ECO:0000259" key="10">
    <source>
        <dbReference type="PROSITE" id="PS50262"/>
    </source>
</evidence>
<name>A0AAN5CYR6_9BILA</name>
<feature type="transmembrane region" description="Helical" evidence="9">
    <location>
        <begin position="362"/>
        <end position="381"/>
    </location>
</feature>
<keyword evidence="6 9" id="KW-0472">Membrane</keyword>
<feature type="transmembrane region" description="Helical" evidence="9">
    <location>
        <begin position="28"/>
        <end position="46"/>
    </location>
</feature>
<evidence type="ECO:0000256" key="8">
    <source>
        <dbReference type="ARBA" id="ARBA00023224"/>
    </source>
</evidence>
<dbReference type="SUPFAM" id="SSF81321">
    <property type="entry name" value="Family A G protein-coupled receptor-like"/>
    <property type="match status" value="1"/>
</dbReference>
<dbReference type="Gene3D" id="1.20.1070.10">
    <property type="entry name" value="Rhodopsin 7-helix transmembrane proteins"/>
    <property type="match status" value="1"/>
</dbReference>
<evidence type="ECO:0000313" key="12">
    <source>
        <dbReference type="Proteomes" id="UP001328107"/>
    </source>
</evidence>
<feature type="domain" description="G-protein coupled receptors family 1 profile" evidence="10">
    <location>
        <begin position="174"/>
        <end position="420"/>
    </location>
</feature>
<evidence type="ECO:0000256" key="7">
    <source>
        <dbReference type="ARBA" id="ARBA00023170"/>
    </source>
</evidence>
<evidence type="ECO:0000256" key="5">
    <source>
        <dbReference type="ARBA" id="ARBA00023040"/>
    </source>
</evidence>
<sequence>SPSSPFPSPSRPSSPLSRRCHREAQRHFATLISVFESIFLFFLLLASPSPLHPHLLELFPTPLVASRLSACFIFPSFCKLATTNYSSLRHSLFRPVASPAFPLFLLPLPLRSLAMDEHVPYPNGLPTAPPGYLLTTMFPDEPAEISYDNLTHAGTPQPLLALTFIGVTGLSVVANLVVLIYIIYSKLYHNFISSHFIAHLCLTNIICAVFLLPMFFHTVYTGENIWRESKFLCNLQALLTCVVWTVGALMALCIAGVHLLTFARIHYEQLFGLPPNMLCALSWIISICLALPAITNAHVVTYDSGVRQCIWGSSAHALKFLTYILILGVLIPTLFMYYAYIRIIGILYHSPVVFQALGLYNSRWLVFGFLLTPFYQIPFYLTTVLRIAQKEPEAEGPDPMLPIIFMYLAYGNSLVSPFLYGASLFLIKEEDMALTVRAHKAGAAPGGAGYHHPSAHHHPAGVQAQLI</sequence>
<keyword evidence="8" id="KW-0807">Transducer</keyword>
<feature type="transmembrane region" description="Helical" evidence="9">
    <location>
        <begin position="236"/>
        <end position="265"/>
    </location>
</feature>
<feature type="transmembrane region" description="Helical" evidence="9">
    <location>
        <begin position="401"/>
        <end position="427"/>
    </location>
</feature>
<proteinExistence type="predicted"/>
<gene>
    <name evidence="11" type="ORF">PMAYCL1PPCAC_23120</name>
</gene>
<keyword evidence="5" id="KW-0297">G-protein coupled receptor</keyword>
<feature type="transmembrane region" description="Helical" evidence="9">
    <location>
        <begin position="277"/>
        <end position="300"/>
    </location>
</feature>
<feature type="transmembrane region" description="Helical" evidence="9">
    <location>
        <begin position="320"/>
        <end position="341"/>
    </location>
</feature>
<evidence type="ECO:0000256" key="4">
    <source>
        <dbReference type="ARBA" id="ARBA00022989"/>
    </source>
</evidence>
<keyword evidence="3 9" id="KW-0812">Transmembrane</keyword>
<dbReference type="GO" id="GO:0005886">
    <property type="term" value="C:plasma membrane"/>
    <property type="evidence" value="ECO:0007669"/>
    <property type="project" value="UniProtKB-SubCell"/>
</dbReference>
<dbReference type="AlphaFoldDB" id="A0AAN5CYR6"/>
<keyword evidence="2" id="KW-1003">Cell membrane</keyword>